<gene>
    <name evidence="3" type="ORF">ATY89_11055</name>
    <name evidence="4" type="ORF">ATZ20_02610</name>
</gene>
<dbReference type="OrthoDB" id="300624at2157"/>
<dbReference type="Proteomes" id="UP000060043">
    <property type="component" value="Chromosome"/>
</dbReference>
<evidence type="ECO:0000259" key="2">
    <source>
        <dbReference type="Pfam" id="PF01458"/>
    </source>
</evidence>
<dbReference type="AlphaFoldDB" id="A0A0U3FDA5"/>
<proteinExistence type="inferred from homology"/>
<accession>A0A0U3FDA5</accession>
<dbReference type="SUPFAM" id="SSF101960">
    <property type="entry name" value="Stabilizer of iron transporter SufD"/>
    <property type="match status" value="1"/>
</dbReference>
<dbReference type="PANTHER" id="PTHR30508">
    <property type="entry name" value="FES CLUSTER ASSEMBLY PROTEIN SUF"/>
    <property type="match status" value="1"/>
</dbReference>
<name>A0A0U3FDA5_9CREN</name>
<evidence type="ECO:0000256" key="1">
    <source>
        <dbReference type="ARBA" id="ARBA00043967"/>
    </source>
</evidence>
<dbReference type="PaxDb" id="1435377-SUSAZ_06650"/>
<evidence type="ECO:0000313" key="6">
    <source>
        <dbReference type="Proteomes" id="UP000065473"/>
    </source>
</evidence>
<sequence>MGLIDFSSAQNYISKLENRSERERLLSQFLTMPYQRINDSPSLKHYTDWNRLEALNLEIKDINAKEPSKPILDQEYKILTIPQPTKLDGFIKIEDKPENALIKADEHKLVSLVLALSKKTIIDLSAITPRKLLIYHNSSSNSLIPANIELKIPEGENVDVVYFSETDDQNSMTSSLISFVVPQNSTLNLSIISLSAHSFIYTKGLVKGTINANIFSSKTKLTHIDYYVDLDEKAQSTFSSRAIGIEDNNVDIRVAVNHLGVQSRSEGTLRGISTDSSLVIVRGNAIISESGIDSSTSIIGKAYTIGKDSKAIVAPMLEVKTGKVQMAKHSASISKVPEDLIFYLESRGFSRKEAESLIIKGFMIDENDPKFLVDLINEILTERKILVSV</sequence>
<dbReference type="EMBL" id="CP013694">
    <property type="protein sequence ID" value="ALU30425.1"/>
    <property type="molecule type" value="Genomic_DNA"/>
</dbReference>
<organism evidence="4 5">
    <name type="scientific">Sulfolobus acidocaldarius</name>
    <dbReference type="NCBI Taxonomy" id="2285"/>
    <lineage>
        <taxon>Archaea</taxon>
        <taxon>Thermoproteota</taxon>
        <taxon>Thermoprotei</taxon>
        <taxon>Sulfolobales</taxon>
        <taxon>Sulfolobaceae</taxon>
        <taxon>Sulfolobus</taxon>
    </lineage>
</organism>
<feature type="domain" description="SUF system FeS cluster assembly SufBD core" evidence="2">
    <location>
        <begin position="141"/>
        <end position="362"/>
    </location>
</feature>
<dbReference type="Proteomes" id="UP000065473">
    <property type="component" value="Chromosome"/>
</dbReference>
<comment type="similarity">
    <text evidence="1">Belongs to the iron-sulfur cluster assembly SufBD family.</text>
</comment>
<dbReference type="GeneID" id="14551891"/>
<dbReference type="InterPro" id="IPR037284">
    <property type="entry name" value="SUF_FeS_clus_asmbl_SufBD_sf"/>
</dbReference>
<dbReference type="InterPro" id="IPR055346">
    <property type="entry name" value="Fe-S_cluster_assembly_SufBD"/>
</dbReference>
<reference evidence="5 6" key="1">
    <citation type="submission" date="2015-12" db="EMBL/GenBank/DDBJ databases">
        <title>A stable core within a dynamic pangenome in Sulfolobus acidocaldarius.</title>
        <authorList>
            <person name="Anderson R."/>
            <person name="Kouris A."/>
            <person name="Seward C."/>
            <person name="Campbell K."/>
            <person name="Whitaker R."/>
        </authorList>
    </citation>
    <scope>NUCLEOTIDE SEQUENCE [LARGE SCALE GENOMIC DNA]</scope>
    <source>
        <strain evidence="3 6">GG12-C01-09</strain>
        <strain evidence="4 5">NG05B_CO5_07</strain>
    </source>
</reference>
<dbReference type="STRING" id="1435377.SUSAZ_06650"/>
<protein>
    <recommendedName>
        <fullName evidence="2">SUF system FeS cluster assembly SufBD core domain-containing protein</fullName>
    </recommendedName>
</protein>
<dbReference type="GO" id="GO:0016226">
    <property type="term" value="P:iron-sulfur cluster assembly"/>
    <property type="evidence" value="ECO:0007669"/>
    <property type="project" value="InterPro"/>
</dbReference>
<dbReference type="EMBL" id="CP013695">
    <property type="protein sequence ID" value="ALU31146.1"/>
    <property type="molecule type" value="Genomic_DNA"/>
</dbReference>
<evidence type="ECO:0000313" key="4">
    <source>
        <dbReference type="EMBL" id="ALU31146.1"/>
    </source>
</evidence>
<dbReference type="InterPro" id="IPR000825">
    <property type="entry name" value="SUF_FeS_clus_asmbl_SufBD_core"/>
</dbReference>
<evidence type="ECO:0000313" key="3">
    <source>
        <dbReference type="EMBL" id="ALU30425.1"/>
    </source>
</evidence>
<dbReference type="Pfam" id="PF01458">
    <property type="entry name" value="SUFBD_core"/>
    <property type="match status" value="1"/>
</dbReference>
<dbReference type="RefSeq" id="WP_011278225.1">
    <property type="nucleotide sequence ID" value="NZ_BHWZ01000003.1"/>
</dbReference>
<evidence type="ECO:0000313" key="5">
    <source>
        <dbReference type="Proteomes" id="UP000060043"/>
    </source>
</evidence>
<dbReference type="OMA" id="IKSYTKW"/>
<dbReference type="PANTHER" id="PTHR30508:SF1">
    <property type="entry name" value="UPF0051 PROTEIN ABCI8, CHLOROPLASTIC-RELATED"/>
    <property type="match status" value="1"/>
</dbReference>